<protein>
    <recommendedName>
        <fullName evidence="5">NADH dehydrogenase [ubiquinone] 1 beta subcomplex subunit 4</fullName>
    </recommendedName>
    <alternativeName>
        <fullName evidence="14">Complex I-B15</fullName>
    </alternativeName>
    <alternativeName>
        <fullName evidence="15">NADH-ubiquinone oxidoreductase B15 subunit</fullName>
    </alternativeName>
</protein>
<keyword evidence="6" id="KW-0813">Transport</keyword>
<dbReference type="AlphaFoldDB" id="A0AA97JY41"/>
<keyword evidence="12" id="KW-0496">Mitochondrion</keyword>
<keyword evidence="11 16" id="KW-1133">Transmembrane helix</keyword>
<comment type="subunit">
    <text evidence="4">Complex I is composed of 45 different subunits.</text>
</comment>
<feature type="transmembrane region" description="Helical" evidence="16">
    <location>
        <begin position="93"/>
        <end position="111"/>
    </location>
</feature>
<accession>A0AA97JY41</accession>
<evidence type="ECO:0000256" key="16">
    <source>
        <dbReference type="SAM" id="Phobius"/>
    </source>
</evidence>
<dbReference type="RefSeq" id="XP_054846390.1">
    <property type="nucleotide sequence ID" value="XM_054990415.1"/>
</dbReference>
<keyword evidence="9" id="KW-0999">Mitochondrion inner membrane</keyword>
<evidence type="ECO:0000256" key="6">
    <source>
        <dbReference type="ARBA" id="ARBA00022448"/>
    </source>
</evidence>
<comment type="subcellular location">
    <subcellularLocation>
        <location evidence="2">Mitochondrion inner membrane</location>
        <topology evidence="2">Single-pass membrane protein</topology>
        <orientation evidence="2">Matrix side</orientation>
    </subcellularLocation>
</comment>
<dbReference type="KEGG" id="emc:129336979"/>
<evidence type="ECO:0000256" key="12">
    <source>
        <dbReference type="ARBA" id="ARBA00023128"/>
    </source>
</evidence>
<evidence type="ECO:0000313" key="18">
    <source>
        <dbReference type="RefSeq" id="XP_054846390.1"/>
    </source>
</evidence>
<evidence type="ECO:0000256" key="3">
    <source>
        <dbReference type="ARBA" id="ARBA00007260"/>
    </source>
</evidence>
<gene>
    <name evidence="18" type="primary">LOC129336979</name>
</gene>
<dbReference type="GeneID" id="129336979"/>
<dbReference type="PANTHER" id="PTHR15469:SF0">
    <property type="entry name" value="NADH DEHYDROGENASE [UBIQUINONE] 1 BETA SUBCOMPLEX SUBUNIT 4"/>
    <property type="match status" value="1"/>
</dbReference>
<keyword evidence="13 16" id="KW-0472">Membrane</keyword>
<evidence type="ECO:0000256" key="7">
    <source>
        <dbReference type="ARBA" id="ARBA00022660"/>
    </source>
</evidence>
<sequence>MAVPSLSGSGFSYQLVPLAPLPPQLDPANYDASPKKHQSEAKHLAIRAHLKCQYLLQLNDPCRTHHIEDPAITQWTYAKANVYPNFRVNPKTSLLGALFGIGPITFWWYIFKKDRDYREKLIKEGNCLLSSHEWCAVKLPTGSPLQFCFLCTVASGLFQNKCFLLRKKKG</sequence>
<keyword evidence="10" id="KW-0249">Electron transport</keyword>
<evidence type="ECO:0000256" key="8">
    <source>
        <dbReference type="ARBA" id="ARBA00022692"/>
    </source>
</evidence>
<dbReference type="InterPro" id="IPR009866">
    <property type="entry name" value="NADH_UbQ_OxRdtase_NDUFB4_su"/>
</dbReference>
<evidence type="ECO:0000256" key="13">
    <source>
        <dbReference type="ARBA" id="ARBA00023136"/>
    </source>
</evidence>
<evidence type="ECO:0000256" key="9">
    <source>
        <dbReference type="ARBA" id="ARBA00022792"/>
    </source>
</evidence>
<dbReference type="PANTHER" id="PTHR15469">
    <property type="entry name" value="NADH-UBIQUINONE OXIDOREDUCTASE B15 SUBUNIT"/>
    <property type="match status" value="1"/>
</dbReference>
<organism evidence="17 18">
    <name type="scientific">Eublepharis macularius</name>
    <name type="common">Leopard gecko</name>
    <name type="synonym">Cyrtodactylus macularius</name>
    <dbReference type="NCBI Taxonomy" id="481883"/>
    <lineage>
        <taxon>Eukaryota</taxon>
        <taxon>Metazoa</taxon>
        <taxon>Chordata</taxon>
        <taxon>Craniata</taxon>
        <taxon>Vertebrata</taxon>
        <taxon>Euteleostomi</taxon>
        <taxon>Lepidosauria</taxon>
        <taxon>Squamata</taxon>
        <taxon>Bifurcata</taxon>
        <taxon>Gekkota</taxon>
        <taxon>Eublepharidae</taxon>
        <taxon>Eublepharinae</taxon>
        <taxon>Eublepharis</taxon>
    </lineage>
</organism>
<evidence type="ECO:0000256" key="11">
    <source>
        <dbReference type="ARBA" id="ARBA00022989"/>
    </source>
</evidence>
<evidence type="ECO:0000256" key="5">
    <source>
        <dbReference type="ARBA" id="ARBA00018681"/>
    </source>
</evidence>
<reference evidence="18" key="1">
    <citation type="submission" date="2025-08" db="UniProtKB">
        <authorList>
            <consortium name="RefSeq"/>
        </authorList>
    </citation>
    <scope>IDENTIFICATION</scope>
    <source>
        <tissue evidence="18">Blood</tissue>
    </source>
</reference>
<keyword evidence="8 16" id="KW-0812">Transmembrane</keyword>
<keyword evidence="17" id="KW-1185">Reference proteome</keyword>
<keyword evidence="7" id="KW-0679">Respiratory chain</keyword>
<evidence type="ECO:0000256" key="15">
    <source>
        <dbReference type="ARBA" id="ARBA00030987"/>
    </source>
</evidence>
<evidence type="ECO:0000256" key="10">
    <source>
        <dbReference type="ARBA" id="ARBA00022982"/>
    </source>
</evidence>
<evidence type="ECO:0000256" key="14">
    <source>
        <dbReference type="ARBA" id="ARBA00030212"/>
    </source>
</evidence>
<dbReference type="Pfam" id="PF07225">
    <property type="entry name" value="NDUF_B4"/>
    <property type="match status" value="1"/>
</dbReference>
<evidence type="ECO:0000256" key="4">
    <source>
        <dbReference type="ARBA" id="ARBA00011533"/>
    </source>
</evidence>
<evidence type="ECO:0000256" key="2">
    <source>
        <dbReference type="ARBA" id="ARBA00004298"/>
    </source>
</evidence>
<proteinExistence type="inferred from homology"/>
<dbReference type="Proteomes" id="UP001190640">
    <property type="component" value="Chromosome 10"/>
</dbReference>
<comment type="similarity">
    <text evidence="3">Belongs to the complex I NDUFB4 subunit family.</text>
</comment>
<dbReference type="GO" id="GO:0005743">
    <property type="term" value="C:mitochondrial inner membrane"/>
    <property type="evidence" value="ECO:0007669"/>
    <property type="project" value="UniProtKB-SubCell"/>
</dbReference>
<evidence type="ECO:0000256" key="1">
    <source>
        <dbReference type="ARBA" id="ARBA00003195"/>
    </source>
</evidence>
<name>A0AA97JY41_EUBMA</name>
<comment type="function">
    <text evidence="1">Accessory subunit of the mitochondrial membrane respiratory chain NADH dehydrogenase (Complex I), that is believed not to be involved in catalysis. Complex I functions in the transfer of electrons from NADH to the respiratory chain. The immediate electron acceptor for the enzyme is believed to be ubiquinone.</text>
</comment>
<evidence type="ECO:0000313" key="17">
    <source>
        <dbReference type="Proteomes" id="UP001190640"/>
    </source>
</evidence>